<name>A0ABD3F8X4_9STRA</name>
<evidence type="ECO:0000256" key="3">
    <source>
        <dbReference type="ARBA" id="ARBA00022525"/>
    </source>
</evidence>
<dbReference type="GO" id="GO:0005576">
    <property type="term" value="C:extracellular region"/>
    <property type="evidence" value="ECO:0007669"/>
    <property type="project" value="UniProtKB-SubCell"/>
</dbReference>
<dbReference type="Pfam" id="PF20147">
    <property type="entry name" value="Crinkler"/>
    <property type="match status" value="1"/>
</dbReference>
<evidence type="ECO:0000256" key="1">
    <source>
        <dbReference type="ARBA" id="ARBA00004340"/>
    </source>
</evidence>
<reference evidence="5 6" key="1">
    <citation type="submission" date="2024-09" db="EMBL/GenBank/DDBJ databases">
        <title>Genome sequencing and assembly of Phytophthora oleae, isolate VK10A, causative agent of rot of olive drupes.</title>
        <authorList>
            <person name="Conti Taguali S."/>
            <person name="Riolo M."/>
            <person name="La Spada F."/>
            <person name="Cacciola S.O."/>
            <person name="Dionisio G."/>
        </authorList>
    </citation>
    <scope>NUCLEOTIDE SEQUENCE [LARGE SCALE GENOMIC DNA]</scope>
    <source>
        <strain evidence="5 6">VK10A</strain>
    </source>
</reference>
<comment type="caution">
    <text evidence="5">The sequence shown here is derived from an EMBL/GenBank/DDBJ whole genome shotgun (WGS) entry which is preliminary data.</text>
</comment>
<organism evidence="5 6">
    <name type="scientific">Phytophthora oleae</name>
    <dbReference type="NCBI Taxonomy" id="2107226"/>
    <lineage>
        <taxon>Eukaryota</taxon>
        <taxon>Sar</taxon>
        <taxon>Stramenopiles</taxon>
        <taxon>Oomycota</taxon>
        <taxon>Peronosporomycetes</taxon>
        <taxon>Peronosporales</taxon>
        <taxon>Peronosporaceae</taxon>
        <taxon>Phytophthora</taxon>
    </lineage>
</organism>
<keyword evidence="3" id="KW-0964">Secreted</keyword>
<protein>
    <recommendedName>
        <fullName evidence="4">Crinkler effector protein N-terminal domain-containing protein</fullName>
    </recommendedName>
</protein>
<evidence type="ECO:0000256" key="2">
    <source>
        <dbReference type="ARBA" id="ARBA00004613"/>
    </source>
</evidence>
<proteinExistence type="predicted"/>
<dbReference type="EMBL" id="JBIMZQ010000034">
    <property type="protein sequence ID" value="KAL3661959.1"/>
    <property type="molecule type" value="Genomic_DNA"/>
</dbReference>
<sequence length="126" mass="14403">MAEVKLGCGVYGVGSVFSVEIKRNAKVEALQKAIFDGQRYHERFSFPPSELTLYLAGKKEGGEIKWLKDDDDLDALLRGDVDKQYMKCVLRGFLTKTALGSTFSLDARTFTCWWNFRKQWLMLGNH</sequence>
<comment type="subcellular location">
    <subcellularLocation>
        <location evidence="1">Host cell</location>
    </subcellularLocation>
    <subcellularLocation>
        <location evidence="2">Secreted</location>
    </subcellularLocation>
</comment>
<dbReference type="AlphaFoldDB" id="A0ABD3F8X4"/>
<dbReference type="GO" id="GO:0043657">
    <property type="term" value="C:host cell"/>
    <property type="evidence" value="ECO:0007669"/>
    <property type="project" value="UniProtKB-SubCell"/>
</dbReference>
<evidence type="ECO:0000259" key="4">
    <source>
        <dbReference type="Pfam" id="PF20147"/>
    </source>
</evidence>
<dbReference type="Proteomes" id="UP001632037">
    <property type="component" value="Unassembled WGS sequence"/>
</dbReference>
<feature type="domain" description="Crinkler effector protein N-terminal" evidence="4">
    <location>
        <begin position="4"/>
        <end position="81"/>
    </location>
</feature>
<dbReference type="InterPro" id="IPR045379">
    <property type="entry name" value="Crinkler_N"/>
</dbReference>
<accession>A0ABD3F8X4</accession>
<keyword evidence="6" id="KW-1185">Reference proteome</keyword>
<gene>
    <name evidence="5" type="ORF">V7S43_013250</name>
</gene>
<evidence type="ECO:0000313" key="5">
    <source>
        <dbReference type="EMBL" id="KAL3661959.1"/>
    </source>
</evidence>
<evidence type="ECO:0000313" key="6">
    <source>
        <dbReference type="Proteomes" id="UP001632037"/>
    </source>
</evidence>